<dbReference type="Pfam" id="PF25298">
    <property type="entry name" value="Baculo_FP_2nd"/>
    <property type="match status" value="1"/>
</dbReference>
<sequence length="188" mass="21741">MTDDKDALELITQLRLDLNERDQELLLNDVEITGLEEKSGENSTHLIMSLAKKLGADLDERDIVSVARSGPRRIAADSGERPPRPRPLVVRLARRSVRDTLLRAARVRRGTDSSGITDTEPRRVYVNERLTGTNRQLFYKTREECRRHGWRFSWTKNGRIYVRKNDSSEIRRIRSSSDIEKFFGVCMV</sequence>
<evidence type="ECO:0000259" key="1">
    <source>
        <dbReference type="Pfam" id="PF25298"/>
    </source>
</evidence>
<feature type="domain" description="FP protein C-terminal" evidence="1">
    <location>
        <begin position="131"/>
        <end position="182"/>
    </location>
</feature>
<evidence type="ECO:0000313" key="2">
    <source>
        <dbReference type="Proteomes" id="UP001652626"/>
    </source>
</evidence>
<dbReference type="RefSeq" id="XP_064076282.1">
    <property type="nucleotide sequence ID" value="XM_064220212.1"/>
</dbReference>
<keyword evidence="2" id="KW-1185">Reference proteome</keyword>
<dbReference type="Proteomes" id="UP001652626">
    <property type="component" value="Chromosome W"/>
</dbReference>
<evidence type="ECO:0000313" key="3">
    <source>
        <dbReference type="RefSeq" id="XP_064076282.1"/>
    </source>
</evidence>
<name>A0ABM4AYB7_VANTA</name>
<organism evidence="2 3">
    <name type="scientific">Vanessa tameamea</name>
    <name type="common">Kamehameha butterfly</name>
    <dbReference type="NCBI Taxonomy" id="334116"/>
    <lineage>
        <taxon>Eukaryota</taxon>
        <taxon>Metazoa</taxon>
        <taxon>Ecdysozoa</taxon>
        <taxon>Arthropoda</taxon>
        <taxon>Hexapoda</taxon>
        <taxon>Insecta</taxon>
        <taxon>Pterygota</taxon>
        <taxon>Neoptera</taxon>
        <taxon>Endopterygota</taxon>
        <taxon>Lepidoptera</taxon>
        <taxon>Glossata</taxon>
        <taxon>Ditrysia</taxon>
        <taxon>Papilionoidea</taxon>
        <taxon>Nymphalidae</taxon>
        <taxon>Nymphalinae</taxon>
        <taxon>Vanessa</taxon>
    </lineage>
</organism>
<dbReference type="Gene3D" id="3.30.70.1820">
    <property type="entry name" value="L1 transposable element, RRM domain"/>
    <property type="match status" value="1"/>
</dbReference>
<protein>
    <submittedName>
        <fullName evidence="3">Uncharacterized protein LOC135194597</fullName>
    </submittedName>
</protein>
<proteinExistence type="predicted"/>
<dbReference type="GeneID" id="135194597"/>
<dbReference type="InterPro" id="IPR057251">
    <property type="entry name" value="FP_C"/>
</dbReference>
<accession>A0ABM4AYB7</accession>
<gene>
    <name evidence="3" type="primary">LOC135194597</name>
</gene>
<reference evidence="3" key="1">
    <citation type="submission" date="2025-08" db="UniProtKB">
        <authorList>
            <consortium name="RefSeq"/>
        </authorList>
    </citation>
    <scope>IDENTIFICATION</scope>
    <source>
        <tissue evidence="3">Whole body</tissue>
    </source>
</reference>